<dbReference type="OrthoDB" id="9815614at2"/>
<dbReference type="GO" id="GO:0022857">
    <property type="term" value="F:transmembrane transporter activity"/>
    <property type="evidence" value="ECO:0007669"/>
    <property type="project" value="TreeGrafter"/>
</dbReference>
<evidence type="ECO:0000259" key="10">
    <source>
        <dbReference type="Pfam" id="PF04290"/>
    </source>
</evidence>
<reference evidence="12" key="1">
    <citation type="submission" date="2015-12" db="EMBL/GenBank/DDBJ databases">
        <title>Complete genome sequences of two moderately thermophilic Paenibacillus species.</title>
        <authorList>
            <person name="Butler R.III."/>
            <person name="Wang J."/>
            <person name="Stark B.C."/>
            <person name="Pombert J.-F."/>
        </authorList>
    </citation>
    <scope>NUCLEOTIDE SEQUENCE [LARGE SCALE GENOMIC DNA]</scope>
    <source>
        <strain evidence="12">32O-Y</strain>
    </source>
</reference>
<evidence type="ECO:0000256" key="3">
    <source>
        <dbReference type="ARBA" id="ARBA00022475"/>
    </source>
</evidence>
<keyword evidence="6 9" id="KW-1133">Transmembrane helix</keyword>
<feature type="domain" description="Tripartite ATP-independent periplasmic transporters DctQ component" evidence="10">
    <location>
        <begin position="26"/>
        <end position="159"/>
    </location>
</feature>
<evidence type="ECO:0000256" key="9">
    <source>
        <dbReference type="SAM" id="Phobius"/>
    </source>
</evidence>
<feature type="transmembrane region" description="Helical" evidence="9">
    <location>
        <begin position="94"/>
        <end position="114"/>
    </location>
</feature>
<comment type="subcellular location">
    <subcellularLocation>
        <location evidence="1">Cell inner membrane</location>
        <topology evidence="1">Multi-pass membrane protein</topology>
    </subcellularLocation>
</comment>
<dbReference type="GO" id="GO:0005886">
    <property type="term" value="C:plasma membrane"/>
    <property type="evidence" value="ECO:0007669"/>
    <property type="project" value="UniProtKB-SubCell"/>
</dbReference>
<name>A0A0U2VVA5_9BACL</name>
<accession>A0A0U2VVA5</accession>
<dbReference type="EMBL" id="CP013652">
    <property type="protein sequence ID" value="ALS24630.1"/>
    <property type="molecule type" value="Genomic_DNA"/>
</dbReference>
<dbReference type="RefSeq" id="WP_062410230.1">
    <property type="nucleotide sequence ID" value="NZ_CP013652.1"/>
</dbReference>
<evidence type="ECO:0000256" key="4">
    <source>
        <dbReference type="ARBA" id="ARBA00022519"/>
    </source>
</evidence>
<keyword evidence="7 9" id="KW-0472">Membrane</keyword>
<dbReference type="Pfam" id="PF04290">
    <property type="entry name" value="DctQ"/>
    <property type="match status" value="1"/>
</dbReference>
<evidence type="ECO:0000256" key="2">
    <source>
        <dbReference type="ARBA" id="ARBA00022448"/>
    </source>
</evidence>
<evidence type="ECO:0000256" key="7">
    <source>
        <dbReference type="ARBA" id="ARBA00023136"/>
    </source>
</evidence>
<dbReference type="AlphaFoldDB" id="A0A0U2VVA5"/>
<feature type="transmembrane region" description="Helical" evidence="9">
    <location>
        <begin position="14"/>
        <end position="39"/>
    </location>
</feature>
<keyword evidence="2" id="KW-0813">Transport</keyword>
<dbReference type="PANTHER" id="PTHR35011">
    <property type="entry name" value="2,3-DIKETO-L-GULONATE TRAP TRANSPORTER SMALL PERMEASE PROTEIN YIAM"/>
    <property type="match status" value="1"/>
</dbReference>
<keyword evidence="12" id="KW-1185">Reference proteome</keyword>
<feature type="transmembrane region" description="Helical" evidence="9">
    <location>
        <begin position="134"/>
        <end position="155"/>
    </location>
</feature>
<gene>
    <name evidence="11" type="ORF">IJ22_43440</name>
</gene>
<evidence type="ECO:0000313" key="12">
    <source>
        <dbReference type="Proteomes" id="UP000061660"/>
    </source>
</evidence>
<dbReference type="PATRIC" id="fig|162209.4.peg.4585"/>
<feature type="transmembrane region" description="Helical" evidence="9">
    <location>
        <begin position="59"/>
        <end position="82"/>
    </location>
</feature>
<evidence type="ECO:0000256" key="1">
    <source>
        <dbReference type="ARBA" id="ARBA00004429"/>
    </source>
</evidence>
<keyword evidence="5 9" id="KW-0812">Transmembrane</keyword>
<evidence type="ECO:0000313" key="11">
    <source>
        <dbReference type="EMBL" id="ALS24630.1"/>
    </source>
</evidence>
<organism evidence="11 12">
    <name type="scientific">Paenibacillus naphthalenovorans</name>
    <dbReference type="NCBI Taxonomy" id="162209"/>
    <lineage>
        <taxon>Bacteria</taxon>
        <taxon>Bacillati</taxon>
        <taxon>Bacillota</taxon>
        <taxon>Bacilli</taxon>
        <taxon>Bacillales</taxon>
        <taxon>Paenibacillaceae</taxon>
        <taxon>Paenibacillus</taxon>
    </lineage>
</organism>
<proteinExistence type="inferred from homology"/>
<dbReference type="PANTHER" id="PTHR35011:SF2">
    <property type="entry name" value="2,3-DIKETO-L-GULONATE TRAP TRANSPORTER SMALL PERMEASE PROTEIN YIAM"/>
    <property type="match status" value="1"/>
</dbReference>
<keyword evidence="3" id="KW-1003">Cell membrane</keyword>
<dbReference type="GO" id="GO:0015740">
    <property type="term" value="P:C4-dicarboxylate transport"/>
    <property type="evidence" value="ECO:0007669"/>
    <property type="project" value="TreeGrafter"/>
</dbReference>
<keyword evidence="4" id="KW-0997">Cell inner membrane</keyword>
<dbReference type="InterPro" id="IPR055348">
    <property type="entry name" value="DctQ"/>
</dbReference>
<evidence type="ECO:0000256" key="5">
    <source>
        <dbReference type="ARBA" id="ARBA00022692"/>
    </source>
</evidence>
<dbReference type="KEGG" id="pnp:IJ22_43440"/>
<evidence type="ECO:0000256" key="8">
    <source>
        <dbReference type="ARBA" id="ARBA00038436"/>
    </source>
</evidence>
<protein>
    <submittedName>
        <fullName evidence="11">DctQ component of tripartite ATP-independent periplasmic transporter</fullName>
    </submittedName>
</protein>
<dbReference type="InterPro" id="IPR007387">
    <property type="entry name" value="TRAP_DctQ"/>
</dbReference>
<reference evidence="11 12" key="2">
    <citation type="journal article" date="2016" name="Genome Announc.">
        <title>Complete Genome Sequences of Two Interactive Moderate Thermophiles, Paenibacillus napthalenovorans 32O-Y and Paenibacillus sp. 32O-W.</title>
        <authorList>
            <person name="Butler R.R.III."/>
            <person name="Wang J."/>
            <person name="Stark B.C."/>
            <person name="Pombert J.F."/>
        </authorList>
    </citation>
    <scope>NUCLEOTIDE SEQUENCE [LARGE SCALE GENOMIC DNA]</scope>
    <source>
        <strain evidence="11 12">32O-Y</strain>
    </source>
</reference>
<sequence length="173" mass="19358">MTTIIKYIDGLNKLLRYLCALLLAVMSVAVVFQVVIRFAGKYIDVEMPDWSEELARYCMIWLVFLGTALAVRYSALIGVEAIVERLNPTLKRIVRVLVTVITMIFFFILVYYGFEMLGHVSAQESPSLRIPMSIPYAALPVSGIFMLLNAIAVLLETIKGKAGQQKEVFSGSE</sequence>
<comment type="similarity">
    <text evidence="8">Belongs to the TRAP transporter small permease family.</text>
</comment>
<dbReference type="Proteomes" id="UP000061660">
    <property type="component" value="Chromosome"/>
</dbReference>
<dbReference type="STRING" id="162209.IJ22_43440"/>
<evidence type="ECO:0000256" key="6">
    <source>
        <dbReference type="ARBA" id="ARBA00022989"/>
    </source>
</evidence>